<keyword evidence="3" id="KW-1185">Reference proteome</keyword>
<accession>A0ABQ9F973</accession>
<keyword evidence="1" id="KW-0472">Membrane</keyword>
<feature type="transmembrane region" description="Helical" evidence="1">
    <location>
        <begin position="6"/>
        <end position="24"/>
    </location>
</feature>
<evidence type="ECO:0000256" key="1">
    <source>
        <dbReference type="SAM" id="Phobius"/>
    </source>
</evidence>
<comment type="caution">
    <text evidence="2">The sequence shown here is derived from an EMBL/GenBank/DDBJ whole genome shotgun (WGS) entry which is preliminary data.</text>
</comment>
<sequence length="130" mass="14800">MGLIFPSWLMILNVISFSILFLIGSHIMSFEYTNDEEEEAISVLKTKTFRFENPGVLPNILSQKVFMQPVSGICLKKLDLIAQTTRLLLNPLWTNQLSNLMLKVKLTKNENAVTVKLQVTQNQILLLASY</sequence>
<keyword evidence="1" id="KW-1133">Transmembrane helix</keyword>
<reference evidence="2 3" key="1">
    <citation type="submission" date="2022-12" db="EMBL/GenBank/DDBJ databases">
        <title>Chromosome-level genome of Tegillarca granosa.</title>
        <authorList>
            <person name="Kim J."/>
        </authorList>
    </citation>
    <scope>NUCLEOTIDE SEQUENCE [LARGE SCALE GENOMIC DNA]</scope>
    <source>
        <strain evidence="2">Teg-2019</strain>
        <tissue evidence="2">Adductor muscle</tissue>
    </source>
</reference>
<organism evidence="2 3">
    <name type="scientific">Tegillarca granosa</name>
    <name type="common">Malaysian cockle</name>
    <name type="synonym">Anadara granosa</name>
    <dbReference type="NCBI Taxonomy" id="220873"/>
    <lineage>
        <taxon>Eukaryota</taxon>
        <taxon>Metazoa</taxon>
        <taxon>Spiralia</taxon>
        <taxon>Lophotrochozoa</taxon>
        <taxon>Mollusca</taxon>
        <taxon>Bivalvia</taxon>
        <taxon>Autobranchia</taxon>
        <taxon>Pteriomorphia</taxon>
        <taxon>Arcoida</taxon>
        <taxon>Arcoidea</taxon>
        <taxon>Arcidae</taxon>
        <taxon>Tegillarca</taxon>
    </lineage>
</organism>
<evidence type="ECO:0000313" key="3">
    <source>
        <dbReference type="Proteomes" id="UP001217089"/>
    </source>
</evidence>
<keyword evidence="1" id="KW-0812">Transmembrane</keyword>
<dbReference type="EMBL" id="JARBDR010000423">
    <property type="protein sequence ID" value="KAJ8313156.1"/>
    <property type="molecule type" value="Genomic_DNA"/>
</dbReference>
<dbReference type="Proteomes" id="UP001217089">
    <property type="component" value="Unassembled WGS sequence"/>
</dbReference>
<name>A0ABQ9F973_TEGGR</name>
<proteinExistence type="predicted"/>
<evidence type="ECO:0000313" key="2">
    <source>
        <dbReference type="EMBL" id="KAJ8313156.1"/>
    </source>
</evidence>
<protein>
    <submittedName>
        <fullName evidence="2">Uncharacterized protein</fullName>
    </submittedName>
</protein>
<gene>
    <name evidence="2" type="ORF">KUTeg_009294</name>
</gene>